<feature type="region of interest" description="Disordered" evidence="1">
    <location>
        <begin position="142"/>
        <end position="171"/>
    </location>
</feature>
<protein>
    <submittedName>
        <fullName evidence="2">7410_t:CDS:1</fullName>
    </submittedName>
</protein>
<evidence type="ECO:0000313" key="3">
    <source>
        <dbReference type="Proteomes" id="UP000789739"/>
    </source>
</evidence>
<organism evidence="2 3">
    <name type="scientific">Paraglomus brasilianum</name>
    <dbReference type="NCBI Taxonomy" id="144538"/>
    <lineage>
        <taxon>Eukaryota</taxon>
        <taxon>Fungi</taxon>
        <taxon>Fungi incertae sedis</taxon>
        <taxon>Mucoromycota</taxon>
        <taxon>Glomeromycotina</taxon>
        <taxon>Glomeromycetes</taxon>
        <taxon>Paraglomerales</taxon>
        <taxon>Paraglomeraceae</taxon>
        <taxon>Paraglomus</taxon>
    </lineage>
</organism>
<keyword evidence="3" id="KW-1185">Reference proteome</keyword>
<dbReference type="EMBL" id="CAJVPI010000243">
    <property type="protein sequence ID" value="CAG8506937.1"/>
    <property type="molecule type" value="Genomic_DNA"/>
</dbReference>
<comment type="caution">
    <text evidence="2">The sequence shown here is derived from an EMBL/GenBank/DDBJ whole genome shotgun (WGS) entry which is preliminary data.</text>
</comment>
<sequence>MSNSVLVNKTLNNSFTDDPWSYYVENDTESSTVHPYFRAVQARFWIFEHYINWMCDNVELPIWPTCVSQFYESLSIINKIKHAPLCVRAYVKSIRETINEEENQNIMENLEYKYQALLKEQQNTNFSKNLLHAQTNSMSYDRATGAVNSKRQANKKGEQKRRRTDDSDYEEDIEGSVLFDESNEDNLIDSIDGLKEEAVLPISGTIANTSKQEFLQSISKKFNKYQEKIPKTRYWGIFDLTQQSLYGCTDFSQNEISKITQDFANHVHWSPQQTPDYLQQYFDSNCDPTKLKDNAMVERIHTNIQFILYNMSKKGAKTEEEHKFVTIYPLFNAFMDHSLIKDTWGETQTLCSNANPFVKACMGRKVDMKGTLIRTSNKFEALCGKVANGLSPFGISLASQKKKYLDKVKLAVLMRDSLNSILKKWKYLNDEQRKKIIVYGWTLAGFDLSLYAMDWTGNGMYRFGLIENCHLPSNKEDCALFEGAFCLLKELERKLTEMEKLIQELHAANTRGKCRKVTTENSPTLNLNGTPN</sequence>
<gene>
    <name evidence="2" type="ORF">PBRASI_LOCUS2906</name>
</gene>
<accession>A0A9N9F3N9</accession>
<name>A0A9N9F3N9_9GLOM</name>
<feature type="compositionally biased region" description="Basic residues" evidence="1">
    <location>
        <begin position="152"/>
        <end position="162"/>
    </location>
</feature>
<reference evidence="2" key="1">
    <citation type="submission" date="2021-06" db="EMBL/GenBank/DDBJ databases">
        <authorList>
            <person name="Kallberg Y."/>
            <person name="Tangrot J."/>
            <person name="Rosling A."/>
        </authorList>
    </citation>
    <scope>NUCLEOTIDE SEQUENCE</scope>
    <source>
        <strain evidence="2">BR232B</strain>
    </source>
</reference>
<evidence type="ECO:0000313" key="2">
    <source>
        <dbReference type="EMBL" id="CAG8506937.1"/>
    </source>
</evidence>
<dbReference type="OrthoDB" id="2330002at2759"/>
<dbReference type="Proteomes" id="UP000789739">
    <property type="component" value="Unassembled WGS sequence"/>
</dbReference>
<dbReference type="AlphaFoldDB" id="A0A9N9F3N9"/>
<evidence type="ECO:0000256" key="1">
    <source>
        <dbReference type="SAM" id="MobiDB-lite"/>
    </source>
</evidence>
<proteinExistence type="predicted"/>